<sequence>MTIHLFFLTIPIQKRMRSPEVYEIEKI</sequence>
<dbReference type="Proteomes" id="UP000324326">
    <property type="component" value="Unassembled WGS sequence"/>
</dbReference>
<name>A0A5M8RPN7_9BACI</name>
<evidence type="ECO:0000313" key="1">
    <source>
        <dbReference type="EMBL" id="KAA6449508.1"/>
    </source>
</evidence>
<reference evidence="1 2" key="1">
    <citation type="submission" date="2018-08" db="EMBL/GenBank/DDBJ databases">
        <title>Bacillus phenotypic plasticity.</title>
        <authorList>
            <person name="Hurtado E."/>
        </authorList>
    </citation>
    <scope>NUCLEOTIDE SEQUENCE [LARGE SCALE GENOMIC DNA]</scope>
    <source>
        <strain evidence="1 2">427</strain>
    </source>
</reference>
<accession>A0A5M8RPN7</accession>
<organism evidence="1 2">
    <name type="scientific">Bacillus swezeyi</name>
    <dbReference type="NCBI Taxonomy" id="1925020"/>
    <lineage>
        <taxon>Bacteria</taxon>
        <taxon>Bacillati</taxon>
        <taxon>Bacillota</taxon>
        <taxon>Bacilli</taxon>
        <taxon>Bacillales</taxon>
        <taxon>Bacillaceae</taxon>
        <taxon>Bacillus</taxon>
    </lineage>
</organism>
<dbReference type="EMBL" id="QSND01000003">
    <property type="protein sequence ID" value="KAA6449508.1"/>
    <property type="molecule type" value="Genomic_DNA"/>
</dbReference>
<dbReference type="RefSeq" id="WP_148958943.1">
    <property type="nucleotide sequence ID" value="NZ_JAYLVX010000008.1"/>
</dbReference>
<gene>
    <name evidence="1" type="ORF">DX927_16650</name>
</gene>
<dbReference type="AlphaFoldDB" id="A0A5M8RPN7"/>
<dbReference type="InterPro" id="IPR012655">
    <property type="entry name" value="YrzI"/>
</dbReference>
<evidence type="ECO:0000313" key="2">
    <source>
        <dbReference type="Proteomes" id="UP000324326"/>
    </source>
</evidence>
<proteinExistence type="predicted"/>
<comment type="caution">
    <text evidence="1">The sequence shown here is derived from an EMBL/GenBank/DDBJ whole genome shotgun (WGS) entry which is preliminary data.</text>
</comment>
<protein>
    <submittedName>
        <fullName evidence="1">YrzI family small protein</fullName>
    </submittedName>
</protein>
<dbReference type="Pfam" id="PF09501">
    <property type="entry name" value="Bac_small_YrzI"/>
    <property type="match status" value="1"/>
</dbReference>